<name>A0A9N6YJN5_9RHAB</name>
<evidence type="ECO:0000313" key="1">
    <source>
        <dbReference type="EMBL" id="DAZ90773.1"/>
    </source>
</evidence>
<dbReference type="EMBL" id="BK061792">
    <property type="protein sequence ID" value="DAZ90773.1"/>
    <property type="molecule type" value="Viral_cRNA"/>
</dbReference>
<organism evidence="1">
    <name type="scientific">Picea virus 1</name>
    <dbReference type="NCBI Taxonomy" id="2977979"/>
    <lineage>
        <taxon>Viruses</taxon>
        <taxon>Riboviria</taxon>
        <taxon>Orthornavirae</taxon>
        <taxon>Negarnaviricota</taxon>
        <taxon>Haploviricotina</taxon>
        <taxon>Monjiviricetes</taxon>
        <taxon>Mononegavirales</taxon>
        <taxon>Rhabdoviridae</taxon>
        <taxon>Betarhabdovirinae</taxon>
        <taxon>Alphagymnorhavirus</taxon>
        <taxon>Alphagymnorhavirus piceae</taxon>
    </lineage>
</organism>
<sequence length="452" mass="51556">MSQDSEVNTLTEEEMLELERTAGISEERFKGLKVYKAFEEENKKFAAFYKSDDCPVESPPDIPILNTGELSLGDLKRLEAEKAISSQKDMSLSEILKRKKKESPINQEEKSIVGNLIKEVEKTQEKLSAPEKSREEKLVIAQKVIQIEVPPMIKWSESEEDPQEDDQVAQDVNEGTISPELIQFDDYARLSQVVGAYGITLRQNEEGPLQRKFQHHGSMSVKEVIMYTEGLRGGSHISESKIAAQVDTLGKTIEVFKAHIKSLERIVSECKSQEKSYLDLIARQTSDIRQREKEKERDDQERKVMMRVLKDRIIELEDLIKSYKDDGSADWKSTKGIEEIKKSSKVEIDKGKAHKSYKENIATTKPESFKMETDNISESDEASPALLIIATGIEKKVSALCNHYKLTVAELNNLLRDFPQTKKEMEGKYKNYKEAYKAMHTLAVMARPPKKM</sequence>
<reference evidence="1" key="1">
    <citation type="journal article" date="2022" name="bioRxiv">
        <title>Unlocking the hidden genetic diversity of varicosaviruses, the neglected plant rhabdoviruses.</title>
        <authorList>
            <person name="Bejerman N."/>
            <person name="Dietzgen R.G."/>
            <person name="Debat H."/>
        </authorList>
    </citation>
    <scope>NUCLEOTIDE SEQUENCE</scope>
</reference>
<protein>
    <submittedName>
        <fullName evidence="1">Protein 2</fullName>
    </submittedName>
</protein>
<accession>A0A9N6YJN5</accession>
<proteinExistence type="predicted"/>